<accession>A0A557SIV8</accession>
<evidence type="ECO:0000313" key="3">
    <source>
        <dbReference type="Proteomes" id="UP000318349"/>
    </source>
</evidence>
<dbReference type="Pfam" id="PF12705">
    <property type="entry name" value="PDDEXK_1"/>
    <property type="match status" value="1"/>
</dbReference>
<comment type="caution">
    <text evidence="2">The sequence shown here is derived from an EMBL/GenBank/DDBJ whole genome shotgun (WGS) entry which is preliminary data.</text>
</comment>
<evidence type="ECO:0000313" key="2">
    <source>
        <dbReference type="EMBL" id="TVO77262.1"/>
    </source>
</evidence>
<keyword evidence="2" id="KW-0347">Helicase</keyword>
<evidence type="ECO:0000259" key="1">
    <source>
        <dbReference type="Pfam" id="PF12705"/>
    </source>
</evidence>
<gene>
    <name evidence="2" type="ORF">FHP89_08015</name>
</gene>
<dbReference type="GO" id="GO:0004386">
    <property type="term" value="F:helicase activity"/>
    <property type="evidence" value="ECO:0007669"/>
    <property type="project" value="UniProtKB-KW"/>
</dbReference>
<keyword evidence="2" id="KW-0547">Nucleotide-binding</keyword>
<dbReference type="Gene3D" id="3.90.320.10">
    <property type="match status" value="1"/>
</dbReference>
<protein>
    <submittedName>
        <fullName evidence="2">Inactivated superfamily I helicase</fullName>
    </submittedName>
</protein>
<dbReference type="InterPro" id="IPR027417">
    <property type="entry name" value="P-loop_NTPase"/>
</dbReference>
<proteinExistence type="predicted"/>
<keyword evidence="2" id="KW-0067">ATP-binding</keyword>
<dbReference type="AlphaFoldDB" id="A0A557SIV8"/>
<dbReference type="InterPro" id="IPR011604">
    <property type="entry name" value="PDDEXK-like_dom_sf"/>
</dbReference>
<sequence length="891" mass="97221">MIGPGLTHHRFAPGLDFIDRCAAALIDRAPGPDLTGWRVVVPNLMMAPAFKQALRRAAGRSLLLPPVETLQVHLAPWAATFSPLSDTRRQFALYQQLRARGWFENGNLWALCEEFIALFDELTEQGAGLAASEDALAAQLAAVYGARNTEALRFEAAVVHQLWYAETQGAPSRRAARFLGAAQWTATSPTPLLVIAEGALSAPIQAWLQRHAERIGVVLCQADRSVVAESPLLRMLDAAWPSTGASALQTRVAAVSDDAALDARVQIIGVDALEHEAHTVAHHVRHALSAGAESIALVAVDRMAARRARALLERDGILVEDESGWKLSTTRAAALVDVALEVLARSAYWRDVLDLCKSPFVFSAMPAEQRQRAVLAIERVIIDEHVVTGLAPIAAKLSEQPDALALISTLSDACRGFSMQPAAPQVWLKRLRALLTALDATDALLADAAGQTLLESFADHVEALHDEGCELSFEEWRDWLDGELDAALFRDRSIRSPVVMTHLPACRLRHFDVAIVVGADAVQLAAEDRRAIFVHDGVRQELGLPGRADGLQRLRDDLTMLIAGCGRVVFTWQQLRDGDPGPLAAELEILDLAHAMRFGRPLIQPAPPMPLVHATHQGQVVPGPVVPRAQRPASITAYGYASLVSCPYQYFARSVLGLDEAGEVSEAMEKRDYGQFVHAVLERFHTRFPVISDVDDDTLLAALEAETQAVFGERVKANFLETAWLLRWRKRMGDYLAWQRTREQAGWRHAESERSVRRALTLADGDMVTLKGRLDRIDRGTDGALAVLDYKARDTASLRRAVKDPEDGQLAIYAALMDDAVAQAGYVALDGDRVDTFALDDPAAAAAAHVARLTDLFERMGEGAAMIANGVGSACDYCSVRGLCRKDYHDD</sequence>
<dbReference type="EMBL" id="VMNI01000007">
    <property type="protein sequence ID" value="TVO77262.1"/>
    <property type="molecule type" value="Genomic_DNA"/>
</dbReference>
<reference evidence="2 3" key="1">
    <citation type="submission" date="2019-07" db="EMBL/GenBank/DDBJ databases">
        <title>The pathways for chlorine oxyanion respiration interact through the shared metabolite chlorate.</title>
        <authorList>
            <person name="Barnum T.P."/>
            <person name="Cheng Y."/>
            <person name="Hill K.A."/>
            <person name="Lucas L.N."/>
            <person name="Carlson H.K."/>
            <person name="Coates J.D."/>
        </authorList>
    </citation>
    <scope>NUCLEOTIDE SEQUENCE [LARGE SCALE GENOMIC DNA]</scope>
    <source>
        <strain evidence="2 3">SFB-1</strain>
    </source>
</reference>
<name>A0A557SIV8_9RHOO</name>
<dbReference type="InterPro" id="IPR038726">
    <property type="entry name" value="PDDEXK_AddAB-type"/>
</dbReference>
<dbReference type="Proteomes" id="UP000318349">
    <property type="component" value="Unassembled WGS sequence"/>
</dbReference>
<dbReference type="SUPFAM" id="SSF52540">
    <property type="entry name" value="P-loop containing nucleoside triphosphate hydrolases"/>
    <property type="match status" value="1"/>
</dbReference>
<keyword evidence="2" id="KW-0378">Hydrolase</keyword>
<feature type="domain" description="PD-(D/E)XK endonuclease-like" evidence="1">
    <location>
        <begin position="637"/>
        <end position="885"/>
    </location>
</feature>
<organism evidence="2 3">
    <name type="scientific">Denitromonas halophila</name>
    <dbReference type="NCBI Taxonomy" id="1629404"/>
    <lineage>
        <taxon>Bacteria</taxon>
        <taxon>Pseudomonadati</taxon>
        <taxon>Pseudomonadota</taxon>
        <taxon>Betaproteobacteria</taxon>
        <taxon>Rhodocyclales</taxon>
        <taxon>Zoogloeaceae</taxon>
        <taxon>Denitromonas</taxon>
    </lineage>
</organism>